<dbReference type="SUPFAM" id="SSF140860">
    <property type="entry name" value="Pseudo ankyrin repeat-like"/>
    <property type="match status" value="1"/>
</dbReference>
<dbReference type="Proteomes" id="UP000193642">
    <property type="component" value="Unassembled WGS sequence"/>
</dbReference>
<feature type="domain" description="F-box" evidence="1">
    <location>
        <begin position="1"/>
        <end position="48"/>
    </location>
</feature>
<dbReference type="EMBL" id="MCGO01000066">
    <property type="protein sequence ID" value="ORY33914.1"/>
    <property type="molecule type" value="Genomic_DNA"/>
</dbReference>
<evidence type="ECO:0000313" key="2">
    <source>
        <dbReference type="EMBL" id="ORY33914.1"/>
    </source>
</evidence>
<evidence type="ECO:0000259" key="1">
    <source>
        <dbReference type="PROSITE" id="PS50181"/>
    </source>
</evidence>
<reference evidence="2 3" key="1">
    <citation type="submission" date="2016-07" db="EMBL/GenBank/DDBJ databases">
        <title>Pervasive Adenine N6-methylation of Active Genes in Fungi.</title>
        <authorList>
            <consortium name="DOE Joint Genome Institute"/>
            <person name="Mondo S.J."/>
            <person name="Dannebaum R.O."/>
            <person name="Kuo R.C."/>
            <person name="Labutti K."/>
            <person name="Haridas S."/>
            <person name="Kuo A."/>
            <person name="Salamov A."/>
            <person name="Ahrendt S.R."/>
            <person name="Lipzen A."/>
            <person name="Sullivan W."/>
            <person name="Andreopoulos W.B."/>
            <person name="Clum A."/>
            <person name="Lindquist E."/>
            <person name="Daum C."/>
            <person name="Ramamoorthy G.K."/>
            <person name="Gryganskyi A."/>
            <person name="Culley D."/>
            <person name="Magnuson J.K."/>
            <person name="James T.Y."/>
            <person name="O'Malley M.A."/>
            <person name="Stajich J.E."/>
            <person name="Spatafora J.W."/>
            <person name="Visel A."/>
            <person name="Grigoriev I.V."/>
        </authorList>
    </citation>
    <scope>NUCLEOTIDE SEQUENCE [LARGE SCALE GENOMIC DNA]</scope>
    <source>
        <strain evidence="2 3">JEL800</strain>
    </source>
</reference>
<comment type="caution">
    <text evidence="2">The sequence shown here is derived from an EMBL/GenBank/DDBJ whole genome shotgun (WGS) entry which is preliminary data.</text>
</comment>
<proteinExistence type="predicted"/>
<dbReference type="OrthoDB" id="2112847at2759"/>
<gene>
    <name evidence="2" type="ORF">BCR33DRAFT_856177</name>
</gene>
<dbReference type="InterPro" id="IPR001810">
    <property type="entry name" value="F-box_dom"/>
</dbReference>
<dbReference type="SUPFAM" id="SSF81383">
    <property type="entry name" value="F-box domain"/>
    <property type="match status" value="1"/>
</dbReference>
<dbReference type="InterPro" id="IPR036047">
    <property type="entry name" value="F-box-like_dom_sf"/>
</dbReference>
<dbReference type="CDD" id="cd09917">
    <property type="entry name" value="F-box_SF"/>
    <property type="match status" value="1"/>
</dbReference>
<sequence length="293" mass="33040">MSQFALLPNEIRANVFVYLDPHDLFRLRRVSKAVGQELIELTLLFSFAQLNIQIFCADYTSTTTGILNSYCFDNLNWHNLPTIYLEAAILEFGFDSVSPMVNDRYKMEEALWNIINQPVGRIGTRKLRDSEVIEALDFVSKGKDAHLLVKLLAGGQEPSSRLFVNAIKYGNSSMIQALFQAIKTPSECCDVCTFGCYRQVRNQLLALAAKSGNASVFRFLLGCNAVDVSYNNNAALLAAIRYGNYQIAFDILEDSRFNFTAPNNIAREQAILEARAKYKDVYQLLNYFGSSRN</sequence>
<dbReference type="InterPro" id="IPR036770">
    <property type="entry name" value="Ankyrin_rpt-contain_sf"/>
</dbReference>
<accession>A0A1Y2BGI9</accession>
<name>A0A1Y2BGI9_9FUNG</name>
<dbReference type="PROSITE" id="PS50181">
    <property type="entry name" value="FBOX"/>
    <property type="match status" value="1"/>
</dbReference>
<protein>
    <recommendedName>
        <fullName evidence="1">F-box domain-containing protein</fullName>
    </recommendedName>
</protein>
<keyword evidence="3" id="KW-1185">Reference proteome</keyword>
<organism evidence="2 3">
    <name type="scientific">Rhizoclosmatium globosum</name>
    <dbReference type="NCBI Taxonomy" id="329046"/>
    <lineage>
        <taxon>Eukaryota</taxon>
        <taxon>Fungi</taxon>
        <taxon>Fungi incertae sedis</taxon>
        <taxon>Chytridiomycota</taxon>
        <taxon>Chytridiomycota incertae sedis</taxon>
        <taxon>Chytridiomycetes</taxon>
        <taxon>Chytridiales</taxon>
        <taxon>Chytriomycetaceae</taxon>
        <taxon>Rhizoclosmatium</taxon>
    </lineage>
</organism>
<dbReference type="AlphaFoldDB" id="A0A1Y2BGI9"/>
<evidence type="ECO:0000313" key="3">
    <source>
        <dbReference type="Proteomes" id="UP000193642"/>
    </source>
</evidence>
<dbReference type="Pfam" id="PF12937">
    <property type="entry name" value="F-box-like"/>
    <property type="match status" value="1"/>
</dbReference>
<dbReference type="Gene3D" id="1.25.40.20">
    <property type="entry name" value="Ankyrin repeat-containing domain"/>
    <property type="match status" value="1"/>
</dbReference>